<feature type="region of interest" description="Disordered" evidence="1">
    <location>
        <begin position="514"/>
        <end position="536"/>
    </location>
</feature>
<dbReference type="OrthoDB" id="5341904at2759"/>
<feature type="region of interest" description="Disordered" evidence="1">
    <location>
        <begin position="318"/>
        <end position="349"/>
    </location>
</feature>
<feature type="compositionally biased region" description="Polar residues" evidence="1">
    <location>
        <begin position="36"/>
        <end position="48"/>
    </location>
</feature>
<sequence length="1010" mass="112086">MGNAQSAAGHSQHHNRLVKPKTNTNSPSLTPKILESPTSVSSRYASLNTRERQQIRTQLLSPLETEFGQSRLSHGDDDVAELATDLQRRLSGVSRTNSPTCFGNTRNSTTKLISLPSSKVSLVSNSQTVDLETAIKIVQEVKRNASPEDLAALQHALQSPAQCPSPRQSPNPEPSLNRRTSLLHRSTSSLLRRRSLGTTPGVATRHSPVEGIRRTWNSWKTPKVDAQEEAKWHVEMMGKSPRTRLAALDLAEEHRGSPTPRAQTPGEMEYSHLGSLKLGSLRVTNGAASPAPSTRHGRRRSNSNLYEGDYFAPHELHDSPIMMKPVKRRGHGRSKSTVEPPTPPLYRRSVLSDQARRAKTISRCDSPQKAPSHSLLFFDDSEPEPVRRLRVMNKSADTLADTLAKDCSEGPTNGQSQGLEHQDESFVSDYDESFREEAFRLLNGTIFKEPIPMVEQTDAEMQPSHVTETSNDRPKTPKRAFNRPPPTKADSGYSSGGSFRLVQQECLKEGTVPTLSKKASAAADAPRSGSSDSDDASSLYTFEQMLHLSGAQTAQPPVTASEDIALSLSSTHVQYGTVSQTQNPITHIIDVRSLEYGPPKSPVSVVSQFSADSKTSTARRLQKRRPSIQELPVVQSCELIPKANVPSVPADVRNKFVRRLSETPGMDCLTRTYPSKDHLGDESNTATASFPAISIRFPSPPPSPEPRGRHHQRSATERPKSPRPSGLRRSLSLFRSKSKAKEEEKEMERRQEKNASPNLLEFGTIATSLGRSPYDAAMVPTRHKSVTSPTHPHQLGEAMPRARSMVNMDAETAAEFARMRSKDRALLRPAIPQRPRSFHDIYRRRPHENYEDPPSIPSVPAMSMVEANRLSVPYIPEPIHPVEQQPLTEAAAGIRARTTGRGPVVSEIIDKFDQNGQSAVESQYQDWQPHARLWSQRRKSIGEGLRQRAEEEEEQARSYALHEQAIPQLPSQYTGYGIRQLHSYASRRSTPFSHHYAADLSHAPMFLERA</sequence>
<dbReference type="Proteomes" id="UP000799291">
    <property type="component" value="Unassembled WGS sequence"/>
</dbReference>
<name>A0A6G1J3Z4_9PLEO</name>
<proteinExistence type="predicted"/>
<dbReference type="EMBL" id="MU005580">
    <property type="protein sequence ID" value="KAF2684955.1"/>
    <property type="molecule type" value="Genomic_DNA"/>
</dbReference>
<accession>A0A6G1J3Z4</accession>
<dbReference type="AlphaFoldDB" id="A0A6G1J3Z4"/>
<feature type="compositionally biased region" description="Low complexity" evidence="1">
    <location>
        <begin position="723"/>
        <end position="735"/>
    </location>
</feature>
<feature type="region of interest" description="Disordered" evidence="1">
    <location>
        <begin position="158"/>
        <end position="209"/>
    </location>
</feature>
<feature type="compositionally biased region" description="Basic residues" evidence="1">
    <location>
        <begin position="325"/>
        <end position="334"/>
    </location>
</feature>
<feature type="region of interest" description="Disordered" evidence="1">
    <location>
        <begin position="1"/>
        <end position="51"/>
    </location>
</feature>
<feature type="compositionally biased region" description="Basic and acidic residues" evidence="1">
    <location>
        <begin position="739"/>
        <end position="753"/>
    </location>
</feature>
<protein>
    <submittedName>
        <fullName evidence="2">Uncharacterized protein</fullName>
    </submittedName>
</protein>
<feature type="region of interest" description="Disordered" evidence="1">
    <location>
        <begin position="404"/>
        <end position="430"/>
    </location>
</feature>
<feature type="region of interest" description="Disordered" evidence="1">
    <location>
        <begin position="666"/>
        <end position="764"/>
    </location>
</feature>
<feature type="region of interest" description="Disordered" evidence="1">
    <location>
        <begin position="284"/>
        <end position="306"/>
    </location>
</feature>
<evidence type="ECO:0000313" key="2">
    <source>
        <dbReference type="EMBL" id="KAF2684955.1"/>
    </source>
</evidence>
<feature type="compositionally biased region" description="Polar residues" evidence="1">
    <location>
        <begin position="410"/>
        <end position="419"/>
    </location>
</feature>
<evidence type="ECO:0000313" key="3">
    <source>
        <dbReference type="Proteomes" id="UP000799291"/>
    </source>
</evidence>
<feature type="region of interest" description="Disordered" evidence="1">
    <location>
        <begin position="457"/>
        <end position="496"/>
    </location>
</feature>
<gene>
    <name evidence="2" type="ORF">K458DRAFT_29004</name>
</gene>
<evidence type="ECO:0000256" key="1">
    <source>
        <dbReference type="SAM" id="MobiDB-lite"/>
    </source>
</evidence>
<feature type="compositionally biased region" description="Low complexity" evidence="1">
    <location>
        <begin position="175"/>
        <end position="190"/>
    </location>
</feature>
<reference evidence="2" key="1">
    <citation type="journal article" date="2020" name="Stud. Mycol.">
        <title>101 Dothideomycetes genomes: a test case for predicting lifestyles and emergence of pathogens.</title>
        <authorList>
            <person name="Haridas S."/>
            <person name="Albert R."/>
            <person name="Binder M."/>
            <person name="Bloem J."/>
            <person name="Labutti K."/>
            <person name="Salamov A."/>
            <person name="Andreopoulos B."/>
            <person name="Baker S."/>
            <person name="Barry K."/>
            <person name="Bills G."/>
            <person name="Bluhm B."/>
            <person name="Cannon C."/>
            <person name="Castanera R."/>
            <person name="Culley D."/>
            <person name="Daum C."/>
            <person name="Ezra D."/>
            <person name="Gonzalez J."/>
            <person name="Henrissat B."/>
            <person name="Kuo A."/>
            <person name="Liang C."/>
            <person name="Lipzen A."/>
            <person name="Lutzoni F."/>
            <person name="Magnuson J."/>
            <person name="Mondo S."/>
            <person name="Nolan M."/>
            <person name="Ohm R."/>
            <person name="Pangilinan J."/>
            <person name="Park H.-J."/>
            <person name="Ramirez L."/>
            <person name="Alfaro M."/>
            <person name="Sun H."/>
            <person name="Tritt A."/>
            <person name="Yoshinaga Y."/>
            <person name="Zwiers L.-H."/>
            <person name="Turgeon B."/>
            <person name="Goodwin S."/>
            <person name="Spatafora J."/>
            <person name="Crous P."/>
            <person name="Grigoriev I."/>
        </authorList>
    </citation>
    <scope>NUCLEOTIDE SEQUENCE</scope>
    <source>
        <strain evidence="2">CBS 122367</strain>
    </source>
</reference>
<keyword evidence="3" id="KW-1185">Reference proteome</keyword>
<organism evidence="2 3">
    <name type="scientific">Lentithecium fluviatile CBS 122367</name>
    <dbReference type="NCBI Taxonomy" id="1168545"/>
    <lineage>
        <taxon>Eukaryota</taxon>
        <taxon>Fungi</taxon>
        <taxon>Dikarya</taxon>
        <taxon>Ascomycota</taxon>
        <taxon>Pezizomycotina</taxon>
        <taxon>Dothideomycetes</taxon>
        <taxon>Pleosporomycetidae</taxon>
        <taxon>Pleosporales</taxon>
        <taxon>Massarineae</taxon>
        <taxon>Lentitheciaceae</taxon>
        <taxon>Lentithecium</taxon>
    </lineage>
</organism>
<feature type="compositionally biased region" description="Low complexity" evidence="1">
    <location>
        <begin position="519"/>
        <end position="531"/>
    </location>
</feature>